<evidence type="ECO:0000256" key="3">
    <source>
        <dbReference type="ARBA" id="ARBA00022448"/>
    </source>
</evidence>
<keyword evidence="4 8" id="KW-0812">Transmembrane</keyword>
<name>A0A9P9Y7U5_9HYPO</name>
<feature type="domain" description="Major facilitator superfamily (MFS) profile" evidence="9">
    <location>
        <begin position="57"/>
        <end position="502"/>
    </location>
</feature>
<dbReference type="OrthoDB" id="6612291at2759"/>
<feature type="transmembrane region" description="Helical" evidence="8">
    <location>
        <begin position="407"/>
        <end position="430"/>
    </location>
</feature>
<dbReference type="AlphaFoldDB" id="A0A9P9Y7U5"/>
<evidence type="ECO:0000256" key="5">
    <source>
        <dbReference type="ARBA" id="ARBA00022989"/>
    </source>
</evidence>
<evidence type="ECO:0000256" key="6">
    <source>
        <dbReference type="ARBA" id="ARBA00023136"/>
    </source>
</evidence>
<dbReference type="Proteomes" id="UP001055219">
    <property type="component" value="Unassembled WGS sequence"/>
</dbReference>
<keyword evidence="5 8" id="KW-1133">Transmembrane helix</keyword>
<feature type="transmembrane region" description="Helical" evidence="8">
    <location>
        <begin position="113"/>
        <end position="130"/>
    </location>
</feature>
<feature type="transmembrane region" description="Helical" evidence="8">
    <location>
        <begin position="159"/>
        <end position="181"/>
    </location>
</feature>
<dbReference type="GO" id="GO:0005351">
    <property type="term" value="F:carbohydrate:proton symporter activity"/>
    <property type="evidence" value="ECO:0007669"/>
    <property type="project" value="TreeGrafter"/>
</dbReference>
<comment type="subcellular location">
    <subcellularLocation>
        <location evidence="1">Membrane</location>
        <topology evidence="1">Multi-pass membrane protein</topology>
    </subcellularLocation>
</comment>
<evidence type="ECO:0000256" key="7">
    <source>
        <dbReference type="RuleBase" id="RU003346"/>
    </source>
</evidence>
<proteinExistence type="inferred from homology"/>
<dbReference type="FunFam" id="1.20.1250.20:FF:000078">
    <property type="entry name" value="MFS maltose transporter, putative"/>
    <property type="match status" value="1"/>
</dbReference>
<sequence length="552" mass="61038">MAAEKELQSSAAAPVDNNNNNMASLANDGLAAQQAIVNERGMSLRDTLRLWPKAILFSFFLSLCIIMEGYDTNLMSNFYAYPAFKNHYGNQVDPDGGMLVSATWQTAITNSTQAGSIIGLIINGIVTEWIGFKKSMIFFMVFLIGAVFIPFFSTGLPMFVAAGIIQGIPWGVFQTLAVTYAADICPVHLRTYMTSWINMCWVIGILLSSGILRGLMSIEGQWGYRIPFALQWIWPLPIIGVTLLAPESPWWLVRKGRLDEARAAVLQIVNLDAGIPFDVDAHMEMMQATNQLEIEISTGTHYWDCFRGSDLRRTEISSITWVVQALCGVPFMSYATQFLVQAGLDSQDAYSLNVGKDGLQLFGCICAWYIMTHVGRRTMYLYGLVVMFVILVVVGCIGIPVENEARSWAIGSLLIVMLFFFQLSLGPACYSLVAEMPSTRLRTKTVALARAAYNIAGLATGFLMPQMIGRNAWNWGAKTAFFWAGITLLCGIWVFFRLPEPKGLTYAELDLLFEHRVSARKFGPEAASQFAVELNMAGEKTDGAGAHHAEQV</sequence>
<dbReference type="NCBIfam" id="TIGR00879">
    <property type="entry name" value="SP"/>
    <property type="match status" value="1"/>
</dbReference>
<evidence type="ECO:0000313" key="11">
    <source>
        <dbReference type="Proteomes" id="UP001055219"/>
    </source>
</evidence>
<evidence type="ECO:0000256" key="4">
    <source>
        <dbReference type="ARBA" id="ARBA00022692"/>
    </source>
</evidence>
<dbReference type="PANTHER" id="PTHR48022">
    <property type="entry name" value="PLASTIDIC GLUCOSE TRANSPORTER 4"/>
    <property type="match status" value="1"/>
</dbReference>
<dbReference type="EMBL" id="JAGIXG020000003">
    <property type="protein sequence ID" value="KAI6784953.1"/>
    <property type="molecule type" value="Genomic_DNA"/>
</dbReference>
<dbReference type="RefSeq" id="XP_051365809.1">
    <property type="nucleotide sequence ID" value="XM_051502638.1"/>
</dbReference>
<protein>
    <submittedName>
        <fullName evidence="10">General alpha-glucoside permease-like protein</fullName>
    </submittedName>
</protein>
<dbReference type="PROSITE" id="PS50850">
    <property type="entry name" value="MFS"/>
    <property type="match status" value="1"/>
</dbReference>
<evidence type="ECO:0000313" key="10">
    <source>
        <dbReference type="EMBL" id="KAI6784953.1"/>
    </source>
</evidence>
<feature type="transmembrane region" description="Helical" evidence="8">
    <location>
        <begin position="193"/>
        <end position="212"/>
    </location>
</feature>
<reference evidence="10" key="2">
    <citation type="submission" date="2022-07" db="EMBL/GenBank/DDBJ databases">
        <authorList>
            <person name="Goncalves M.F.M."/>
            <person name="Hilario S."/>
            <person name="Van De Peer Y."/>
            <person name="Esteves A.C."/>
            <person name="Alves A."/>
        </authorList>
    </citation>
    <scope>NUCLEOTIDE SEQUENCE</scope>
    <source>
        <strain evidence="10">MUM 19.33</strain>
    </source>
</reference>
<dbReference type="SUPFAM" id="SSF103473">
    <property type="entry name" value="MFS general substrate transporter"/>
    <property type="match status" value="1"/>
</dbReference>
<keyword evidence="6 8" id="KW-0472">Membrane</keyword>
<evidence type="ECO:0000256" key="8">
    <source>
        <dbReference type="SAM" id="Phobius"/>
    </source>
</evidence>
<dbReference type="PANTHER" id="PTHR48022:SF5">
    <property type="entry name" value="ALPHA-GLUCOSIDES PERMEASE MPH2-RELATED"/>
    <property type="match status" value="1"/>
</dbReference>
<comment type="similarity">
    <text evidence="2 7">Belongs to the major facilitator superfamily. Sugar transporter (TC 2.A.1.1) family.</text>
</comment>
<feature type="transmembrane region" description="Helical" evidence="8">
    <location>
        <begin position="379"/>
        <end position="401"/>
    </location>
</feature>
<evidence type="ECO:0000259" key="9">
    <source>
        <dbReference type="PROSITE" id="PS50850"/>
    </source>
</evidence>
<dbReference type="InterPro" id="IPR020846">
    <property type="entry name" value="MFS_dom"/>
</dbReference>
<dbReference type="GeneID" id="75834519"/>
<dbReference type="GO" id="GO:0016020">
    <property type="term" value="C:membrane"/>
    <property type="evidence" value="ECO:0007669"/>
    <property type="project" value="UniProtKB-SubCell"/>
</dbReference>
<feature type="transmembrane region" description="Helical" evidence="8">
    <location>
        <begin position="480"/>
        <end position="496"/>
    </location>
</feature>
<feature type="transmembrane region" description="Helical" evidence="8">
    <location>
        <begin position="50"/>
        <end position="70"/>
    </location>
</feature>
<evidence type="ECO:0000256" key="2">
    <source>
        <dbReference type="ARBA" id="ARBA00010992"/>
    </source>
</evidence>
<evidence type="ECO:0000256" key="1">
    <source>
        <dbReference type="ARBA" id="ARBA00004141"/>
    </source>
</evidence>
<dbReference type="InterPro" id="IPR050360">
    <property type="entry name" value="MFS_Sugar_Transporters"/>
</dbReference>
<dbReference type="Pfam" id="PF00083">
    <property type="entry name" value="Sugar_tr"/>
    <property type="match status" value="1"/>
</dbReference>
<dbReference type="Gene3D" id="1.20.1250.20">
    <property type="entry name" value="MFS general substrate transporter like domains"/>
    <property type="match status" value="1"/>
</dbReference>
<dbReference type="InterPro" id="IPR003663">
    <property type="entry name" value="Sugar/inositol_transpt"/>
</dbReference>
<feature type="transmembrane region" description="Helical" evidence="8">
    <location>
        <begin position="451"/>
        <end position="468"/>
    </location>
</feature>
<dbReference type="InterPro" id="IPR036259">
    <property type="entry name" value="MFS_trans_sf"/>
</dbReference>
<keyword evidence="3 7" id="KW-0813">Transport</keyword>
<organism evidence="10 11">
    <name type="scientific">Emericellopsis cladophorae</name>
    <dbReference type="NCBI Taxonomy" id="2686198"/>
    <lineage>
        <taxon>Eukaryota</taxon>
        <taxon>Fungi</taxon>
        <taxon>Dikarya</taxon>
        <taxon>Ascomycota</taxon>
        <taxon>Pezizomycotina</taxon>
        <taxon>Sordariomycetes</taxon>
        <taxon>Hypocreomycetidae</taxon>
        <taxon>Hypocreales</taxon>
        <taxon>Bionectriaceae</taxon>
        <taxon>Emericellopsis</taxon>
    </lineage>
</organism>
<keyword evidence="11" id="KW-1185">Reference proteome</keyword>
<feature type="transmembrane region" description="Helical" evidence="8">
    <location>
        <begin position="137"/>
        <end position="153"/>
    </location>
</feature>
<reference evidence="10" key="1">
    <citation type="journal article" date="2021" name="J Fungi (Basel)">
        <title>Genomic and Metabolomic Analyses of the Marine Fungus Emericellopsis cladophorae: Insights into Saltwater Adaptability Mechanisms and Its Biosynthetic Potential.</title>
        <authorList>
            <person name="Goncalves M.F.M."/>
            <person name="Hilario S."/>
            <person name="Van de Peer Y."/>
            <person name="Esteves A.C."/>
            <person name="Alves A."/>
        </authorList>
    </citation>
    <scope>NUCLEOTIDE SEQUENCE</scope>
    <source>
        <strain evidence="10">MUM 19.33</strain>
    </source>
</reference>
<dbReference type="InterPro" id="IPR005828">
    <property type="entry name" value="MFS_sugar_transport-like"/>
</dbReference>
<comment type="caution">
    <text evidence="10">The sequence shown here is derived from an EMBL/GenBank/DDBJ whole genome shotgun (WGS) entry which is preliminary data.</text>
</comment>
<gene>
    <name evidence="10" type="ORF">J7T54_008047</name>
</gene>
<feature type="transmembrane region" description="Helical" evidence="8">
    <location>
        <begin position="232"/>
        <end position="253"/>
    </location>
</feature>
<accession>A0A9P9Y7U5</accession>